<dbReference type="EC" id="2.4.2.10" evidence="2"/>
<reference evidence="8" key="1">
    <citation type="submission" date="2018-05" db="EMBL/GenBank/DDBJ databases">
        <authorList>
            <person name="Lanie J.A."/>
            <person name="Ng W.-L."/>
            <person name="Kazmierczak K.M."/>
            <person name="Andrzejewski T.M."/>
            <person name="Davidsen T.M."/>
            <person name="Wayne K.J."/>
            <person name="Tettelin H."/>
            <person name="Glass J.I."/>
            <person name="Rusch D."/>
            <person name="Podicherti R."/>
            <person name="Tsui H.-C.T."/>
            <person name="Winkler M.E."/>
        </authorList>
    </citation>
    <scope>NUCLEOTIDE SEQUENCE</scope>
</reference>
<accession>A0A381VK48</accession>
<dbReference type="InterPro" id="IPR029057">
    <property type="entry name" value="PRTase-like"/>
</dbReference>
<evidence type="ECO:0000259" key="7">
    <source>
        <dbReference type="Pfam" id="PF00156"/>
    </source>
</evidence>
<dbReference type="InterPro" id="IPR000836">
    <property type="entry name" value="PRTase_dom"/>
</dbReference>
<comment type="pathway">
    <text evidence="1">Pyrimidine metabolism; UMP biosynthesis via de novo pathway; UMP from orotate: step 1/2.</text>
</comment>
<dbReference type="PANTHER" id="PTHR19278">
    <property type="entry name" value="OROTATE PHOSPHORIBOSYLTRANSFERASE"/>
    <property type="match status" value="1"/>
</dbReference>
<dbReference type="PANTHER" id="PTHR19278:SF9">
    <property type="entry name" value="URIDINE 5'-MONOPHOSPHATE SYNTHASE"/>
    <property type="match status" value="1"/>
</dbReference>
<sequence length="169" mass="18208">MLKGHFRLRSGLHSDCFLQTAVVLQYPEIATQLCKELSNQVDSEVDVVIGPAIGGVIIAHEIAQALVARAIFGEKRDGEMILRPGFQINSGDRVLVVDDVLTTGGSVSKLIDLTRLHKGEVVAVAFLVDRSSSPIDFGVPQFCLANIDASTYHPEDCPMDKAGVPIVEP</sequence>
<dbReference type="Gene3D" id="3.40.50.2020">
    <property type="match status" value="1"/>
</dbReference>
<dbReference type="CDD" id="cd06223">
    <property type="entry name" value="PRTases_typeI"/>
    <property type="match status" value="1"/>
</dbReference>
<name>A0A381VK48_9ZZZZ</name>
<evidence type="ECO:0000256" key="3">
    <source>
        <dbReference type="ARBA" id="ARBA00022676"/>
    </source>
</evidence>
<evidence type="ECO:0000256" key="1">
    <source>
        <dbReference type="ARBA" id="ARBA00004889"/>
    </source>
</evidence>
<keyword evidence="3" id="KW-0328">Glycosyltransferase</keyword>
<keyword evidence="6" id="KW-0665">Pyrimidine biosynthesis</keyword>
<evidence type="ECO:0000313" key="8">
    <source>
        <dbReference type="EMBL" id="SVA40574.1"/>
    </source>
</evidence>
<dbReference type="HAMAP" id="MF_01208">
    <property type="entry name" value="PyrE"/>
    <property type="match status" value="1"/>
</dbReference>
<gene>
    <name evidence="8" type="ORF">METZ01_LOCUS93428</name>
</gene>
<evidence type="ECO:0000256" key="2">
    <source>
        <dbReference type="ARBA" id="ARBA00011971"/>
    </source>
</evidence>
<evidence type="ECO:0000256" key="6">
    <source>
        <dbReference type="ARBA" id="ARBA00022975"/>
    </source>
</evidence>
<dbReference type="NCBIfam" id="TIGR01367">
    <property type="entry name" value="pyrE_Therm"/>
    <property type="match status" value="1"/>
</dbReference>
<dbReference type="GO" id="GO:0019856">
    <property type="term" value="P:pyrimidine nucleobase biosynthetic process"/>
    <property type="evidence" value="ECO:0007669"/>
    <property type="project" value="InterPro"/>
</dbReference>
<protein>
    <recommendedName>
        <fullName evidence="2">orotate phosphoribosyltransferase</fullName>
        <ecNumber evidence="2">2.4.2.10</ecNumber>
    </recommendedName>
</protein>
<keyword evidence="4" id="KW-0808">Transferase</keyword>
<dbReference type="Pfam" id="PF00156">
    <property type="entry name" value="Pribosyltran"/>
    <property type="match status" value="1"/>
</dbReference>
<dbReference type="GO" id="GO:0044205">
    <property type="term" value="P:'de novo' UMP biosynthetic process"/>
    <property type="evidence" value="ECO:0007669"/>
    <property type="project" value="UniProtKB-UniPathway"/>
</dbReference>
<dbReference type="InterPro" id="IPR023031">
    <property type="entry name" value="OPRT"/>
</dbReference>
<organism evidence="8">
    <name type="scientific">marine metagenome</name>
    <dbReference type="NCBI Taxonomy" id="408172"/>
    <lineage>
        <taxon>unclassified sequences</taxon>
        <taxon>metagenomes</taxon>
        <taxon>ecological metagenomes</taxon>
    </lineage>
</organism>
<dbReference type="InterPro" id="IPR006273">
    <property type="entry name" value="Orotate_PRibTrfase_bac"/>
</dbReference>
<dbReference type="SUPFAM" id="SSF53271">
    <property type="entry name" value="PRTase-like"/>
    <property type="match status" value="1"/>
</dbReference>
<dbReference type="EMBL" id="UINC01009030">
    <property type="protein sequence ID" value="SVA40574.1"/>
    <property type="molecule type" value="Genomic_DNA"/>
</dbReference>
<feature type="domain" description="Phosphoribosyltransferase" evidence="7">
    <location>
        <begin position="30"/>
        <end position="133"/>
    </location>
</feature>
<evidence type="ECO:0000256" key="5">
    <source>
        <dbReference type="ARBA" id="ARBA00022842"/>
    </source>
</evidence>
<dbReference type="UniPathway" id="UPA00070">
    <property type="reaction ID" value="UER00119"/>
</dbReference>
<proteinExistence type="inferred from homology"/>
<dbReference type="AlphaFoldDB" id="A0A381VK48"/>
<keyword evidence="5" id="KW-0460">Magnesium</keyword>
<dbReference type="GO" id="GO:0004588">
    <property type="term" value="F:orotate phosphoribosyltransferase activity"/>
    <property type="evidence" value="ECO:0007669"/>
    <property type="project" value="UniProtKB-EC"/>
</dbReference>
<evidence type="ECO:0000256" key="4">
    <source>
        <dbReference type="ARBA" id="ARBA00022679"/>
    </source>
</evidence>